<dbReference type="OrthoDB" id="9810101at2"/>
<protein>
    <submittedName>
        <fullName evidence="1">Phosphatase</fullName>
    </submittedName>
</protein>
<name>A0A222WT58_9BACL</name>
<dbReference type="KEGG" id="pkb:B4V02_20425"/>
<dbReference type="SFLD" id="SFLDG01140">
    <property type="entry name" value="C2.B:_Phosphomannomutase_and_P"/>
    <property type="match status" value="1"/>
</dbReference>
<evidence type="ECO:0000313" key="1">
    <source>
        <dbReference type="EMBL" id="ASR48893.1"/>
    </source>
</evidence>
<dbReference type="SFLD" id="SFLDS00003">
    <property type="entry name" value="Haloacid_Dehalogenase"/>
    <property type="match status" value="1"/>
</dbReference>
<dbReference type="RefSeq" id="WP_094156175.1">
    <property type="nucleotide sequence ID" value="NZ_CP020028.1"/>
</dbReference>
<dbReference type="InterPro" id="IPR006379">
    <property type="entry name" value="HAD-SF_hydro_IIB"/>
</dbReference>
<dbReference type="NCBIfam" id="TIGR00099">
    <property type="entry name" value="Cof-subfamily"/>
    <property type="match status" value="1"/>
</dbReference>
<organism evidence="1 2">
    <name type="scientific">Paenibacillus kribbensis</name>
    <dbReference type="NCBI Taxonomy" id="172713"/>
    <lineage>
        <taxon>Bacteria</taxon>
        <taxon>Bacillati</taxon>
        <taxon>Bacillota</taxon>
        <taxon>Bacilli</taxon>
        <taxon>Bacillales</taxon>
        <taxon>Paenibacillaceae</taxon>
        <taxon>Paenibacillus</taxon>
    </lineage>
</organism>
<dbReference type="AlphaFoldDB" id="A0A222WT58"/>
<dbReference type="Gene3D" id="3.40.50.1000">
    <property type="entry name" value="HAD superfamily/HAD-like"/>
    <property type="match status" value="1"/>
</dbReference>
<dbReference type="InterPro" id="IPR023214">
    <property type="entry name" value="HAD_sf"/>
</dbReference>
<dbReference type="InterPro" id="IPR000150">
    <property type="entry name" value="Cof"/>
</dbReference>
<dbReference type="Pfam" id="PF08282">
    <property type="entry name" value="Hydrolase_3"/>
    <property type="match status" value="1"/>
</dbReference>
<dbReference type="Proteomes" id="UP000214666">
    <property type="component" value="Chromosome"/>
</dbReference>
<dbReference type="SFLD" id="SFLDG01144">
    <property type="entry name" value="C2.B.4:_PGP_Like"/>
    <property type="match status" value="1"/>
</dbReference>
<dbReference type="NCBIfam" id="TIGR01484">
    <property type="entry name" value="HAD-SF-IIB"/>
    <property type="match status" value="1"/>
</dbReference>
<dbReference type="GO" id="GO:0016791">
    <property type="term" value="F:phosphatase activity"/>
    <property type="evidence" value="ECO:0007669"/>
    <property type="project" value="TreeGrafter"/>
</dbReference>
<reference evidence="1 2" key="1">
    <citation type="submission" date="2017-03" db="EMBL/GenBank/DDBJ databases">
        <title>Complete genome sequence of Paenibacillus Kribbensis producing bioflocculants.</title>
        <authorList>
            <person name="Lee H.-G."/>
            <person name="Oh H.-M."/>
        </authorList>
    </citation>
    <scope>NUCLEOTIDE SEQUENCE [LARGE SCALE GENOMIC DNA]</scope>
    <source>
        <strain evidence="1 2">AM49</strain>
    </source>
</reference>
<dbReference type="PANTHER" id="PTHR10000">
    <property type="entry name" value="PHOSPHOSERINE PHOSPHATASE"/>
    <property type="match status" value="1"/>
</dbReference>
<dbReference type="CDD" id="cd07517">
    <property type="entry name" value="HAD_HPP"/>
    <property type="match status" value="1"/>
</dbReference>
<proteinExistence type="predicted"/>
<keyword evidence="2" id="KW-1185">Reference proteome</keyword>
<dbReference type="InterPro" id="IPR036412">
    <property type="entry name" value="HAD-like_sf"/>
</dbReference>
<dbReference type="EMBL" id="CP020028">
    <property type="protein sequence ID" value="ASR48893.1"/>
    <property type="molecule type" value="Genomic_DNA"/>
</dbReference>
<dbReference type="GO" id="GO:0005829">
    <property type="term" value="C:cytosol"/>
    <property type="evidence" value="ECO:0007669"/>
    <property type="project" value="TreeGrafter"/>
</dbReference>
<dbReference type="GO" id="GO:0000287">
    <property type="term" value="F:magnesium ion binding"/>
    <property type="evidence" value="ECO:0007669"/>
    <property type="project" value="TreeGrafter"/>
</dbReference>
<dbReference type="STRING" id="172713.GCA_001705305_03344"/>
<sequence>MSDKKIIFFDIDGTLLDDDKKMPLTAEKAVFALKEQGHEVAIATGRAPFMFKEIREQLEIDSYVSFNGQYVVLRGEVVATNPLNREALQAMTDLALTHNHALVYMDHMDMKANIPNDELVQKSVQTLKAKISVGYDPLYFHGRDIYQTLLMCTTEEEPFYESVFNAFDFVRWHPSSVDVVPHAGSKAKGIREITSRLGIAEENQYAFGDGLNDVEMLTTIHNSVAMGNGCDEAKAAAKMVTKRADEDGILYGLQKLGLLS</sequence>
<dbReference type="SUPFAM" id="SSF56784">
    <property type="entry name" value="HAD-like"/>
    <property type="match status" value="1"/>
</dbReference>
<accession>A0A222WT58</accession>
<gene>
    <name evidence="1" type="ORF">B4V02_20425</name>
</gene>
<dbReference type="PANTHER" id="PTHR10000:SF25">
    <property type="entry name" value="PHOSPHATASE YKRA-RELATED"/>
    <property type="match status" value="1"/>
</dbReference>
<evidence type="ECO:0000313" key="2">
    <source>
        <dbReference type="Proteomes" id="UP000214666"/>
    </source>
</evidence>
<dbReference type="Gene3D" id="3.30.1240.10">
    <property type="match status" value="1"/>
</dbReference>